<organism evidence="4 5">
    <name type="scientific">Cupriavidus numazuensis</name>
    <dbReference type="NCBI Taxonomy" id="221992"/>
    <lineage>
        <taxon>Bacteria</taxon>
        <taxon>Pseudomonadati</taxon>
        <taxon>Pseudomonadota</taxon>
        <taxon>Betaproteobacteria</taxon>
        <taxon>Burkholderiales</taxon>
        <taxon>Burkholderiaceae</taxon>
        <taxon>Cupriavidus</taxon>
    </lineage>
</organism>
<comment type="caution">
    <text evidence="4">The sequence shown here is derived from an EMBL/GenBank/DDBJ whole genome shotgun (WGS) entry which is preliminary data.</text>
</comment>
<accession>A0ABM8TLL0</accession>
<dbReference type="Gene3D" id="2.60.120.600">
    <property type="entry name" value="Domain of unknown function DUF1214, C-terminal domain"/>
    <property type="match status" value="1"/>
</dbReference>
<feature type="domain" description="DUF1254" evidence="3">
    <location>
        <begin position="66"/>
        <end position="198"/>
    </location>
</feature>
<dbReference type="Pfam" id="PF06742">
    <property type="entry name" value="DUF1214"/>
    <property type="match status" value="1"/>
</dbReference>
<evidence type="ECO:0008006" key="6">
    <source>
        <dbReference type="Google" id="ProtNLM"/>
    </source>
</evidence>
<evidence type="ECO:0000313" key="4">
    <source>
        <dbReference type="EMBL" id="CAG2153815.1"/>
    </source>
</evidence>
<dbReference type="Pfam" id="PF06863">
    <property type="entry name" value="DUF1254"/>
    <property type="match status" value="1"/>
</dbReference>
<dbReference type="PANTHER" id="PTHR36509">
    <property type="entry name" value="BLL3101 PROTEIN"/>
    <property type="match status" value="1"/>
</dbReference>
<proteinExistence type="predicted"/>
<evidence type="ECO:0000313" key="5">
    <source>
        <dbReference type="Proteomes" id="UP000672657"/>
    </source>
</evidence>
<feature type="signal peptide" evidence="1">
    <location>
        <begin position="1"/>
        <end position="20"/>
    </location>
</feature>
<name>A0ABM8TLL0_9BURK</name>
<evidence type="ECO:0000259" key="2">
    <source>
        <dbReference type="Pfam" id="PF06742"/>
    </source>
</evidence>
<feature type="domain" description="DUF1214" evidence="2">
    <location>
        <begin position="346"/>
        <end position="452"/>
    </location>
</feature>
<dbReference type="EMBL" id="CAJPVI010000029">
    <property type="protein sequence ID" value="CAG2153815.1"/>
    <property type="molecule type" value="Genomic_DNA"/>
</dbReference>
<dbReference type="Gene3D" id="1.10.3360.10">
    <property type="entry name" value="VPA0735-like domain"/>
    <property type="match status" value="1"/>
</dbReference>
<dbReference type="PANTHER" id="PTHR36509:SF3">
    <property type="entry name" value="SIGNAL PEPTIDE PROTEIN"/>
    <property type="match status" value="1"/>
</dbReference>
<gene>
    <name evidence="4" type="ORF">LMG26411_04472</name>
</gene>
<keyword evidence="5" id="KW-1185">Reference proteome</keyword>
<dbReference type="RefSeq" id="WP_211955455.1">
    <property type="nucleotide sequence ID" value="NZ_CAJPVI010000029.1"/>
</dbReference>
<evidence type="ECO:0000259" key="3">
    <source>
        <dbReference type="Pfam" id="PF06863"/>
    </source>
</evidence>
<dbReference type="Gene3D" id="2.60.40.1610">
    <property type="entry name" value="Domain of unknown function DUF1254"/>
    <property type="match status" value="1"/>
</dbReference>
<feature type="chain" id="PRO_5046923261" description="DUF1254 domain-containing protein" evidence="1">
    <location>
        <begin position="21"/>
        <end position="468"/>
    </location>
</feature>
<protein>
    <recommendedName>
        <fullName evidence="6">DUF1254 domain-containing protein</fullName>
    </recommendedName>
</protein>
<sequence length="468" mass="51733">MIRAFLFLSVAFLSAIPGYAQSRTSGELSRRVLERRAIEAINWGMPAVNYDVMLQAMIGSAKGRPNQVLYWSGLPGWRNQTLTPNPDVIYAMPFFNTTDVGPMVLEIPPADGGSITGTIMDGWQSALEDVGPAGVDKGKGGKYLILPPGYEGAIPEGYIALPSMTYQGYALLRSNPESASEADVAKAVAYARRVRFYPLSLAGTEPRTIFVDAMDVVFDATIPYDIRFFESLNRIVQAEPWLSRDKVMIDMLKSIGIEKGKPFEPDAATREVLNSAAGEARQWLDERHESGFPRFYDRHQWTIPASPELAKTFATFYEAPNVYSVDGRGLFGTYAFSSIKHRGVGQFYLMSTKDGDGHALDGGRSYRLRVPANVPVRLYWSAALYDRATHAPIRHAKVVSRSSLSLGLQKNSDGSVDIYFGPVAPKGKEGNWAPTSSAGRFEVIFRFFGPEKSLLDKTWVLPDIEKVN</sequence>
<dbReference type="InterPro" id="IPR037049">
    <property type="entry name" value="DUF1214_C_sf"/>
</dbReference>
<evidence type="ECO:0000256" key="1">
    <source>
        <dbReference type="SAM" id="SignalP"/>
    </source>
</evidence>
<dbReference type="InterPro" id="IPR010679">
    <property type="entry name" value="DUF1254"/>
</dbReference>
<keyword evidence="1" id="KW-0732">Signal</keyword>
<dbReference type="InterPro" id="IPR037050">
    <property type="entry name" value="DUF1254_sf"/>
</dbReference>
<dbReference type="InterPro" id="IPR010621">
    <property type="entry name" value="DUF1214"/>
</dbReference>
<reference evidence="4 5" key="1">
    <citation type="submission" date="2021-03" db="EMBL/GenBank/DDBJ databases">
        <authorList>
            <person name="Peeters C."/>
        </authorList>
    </citation>
    <scope>NUCLEOTIDE SEQUENCE [LARGE SCALE GENOMIC DNA]</scope>
    <source>
        <strain evidence="4 5">LMG 26411</strain>
    </source>
</reference>
<dbReference type="SUPFAM" id="SSF160935">
    <property type="entry name" value="VPA0735-like"/>
    <property type="match status" value="1"/>
</dbReference>
<dbReference type="Proteomes" id="UP000672657">
    <property type="component" value="Unassembled WGS sequence"/>
</dbReference>